<dbReference type="RefSeq" id="WP_135284191.1">
    <property type="nucleotide sequence ID" value="NZ_SMLL01000002.1"/>
</dbReference>
<evidence type="ECO:0000313" key="1">
    <source>
        <dbReference type="EMBL" id="TFZ03392.1"/>
    </source>
</evidence>
<reference evidence="1 2" key="1">
    <citation type="submission" date="2019-03" db="EMBL/GenBank/DDBJ databases">
        <title>Ramlibacter rhizophilus CCTCC AB2015357, whole genome shotgun sequence.</title>
        <authorList>
            <person name="Zhang X."/>
            <person name="Feng G."/>
            <person name="Zhu H."/>
        </authorList>
    </citation>
    <scope>NUCLEOTIDE SEQUENCE [LARGE SCALE GENOMIC DNA]</scope>
    <source>
        <strain evidence="1 2">CCTCC AB2015357</strain>
    </source>
</reference>
<sequence>MNDKANPGLVVFDMPQFDRFQATQAPKLLEVVSPPYLVATRMGYAPMLDVELPGGVRYTLLISSASLTAGLEKLRVANRGQLNNIRFWISRESPDPKSKYMILPAT</sequence>
<keyword evidence="2" id="KW-1185">Reference proteome</keyword>
<dbReference type="Proteomes" id="UP000297564">
    <property type="component" value="Unassembled WGS sequence"/>
</dbReference>
<gene>
    <name evidence="1" type="ORF">EZ242_05785</name>
</gene>
<dbReference type="AlphaFoldDB" id="A0A4Z0BXG4"/>
<proteinExistence type="predicted"/>
<dbReference type="EMBL" id="SMLL01000002">
    <property type="protein sequence ID" value="TFZ03392.1"/>
    <property type="molecule type" value="Genomic_DNA"/>
</dbReference>
<accession>A0A4Z0BXG4</accession>
<organism evidence="1 2">
    <name type="scientific">Ramlibacter rhizophilus</name>
    <dbReference type="NCBI Taxonomy" id="1781167"/>
    <lineage>
        <taxon>Bacteria</taxon>
        <taxon>Pseudomonadati</taxon>
        <taxon>Pseudomonadota</taxon>
        <taxon>Betaproteobacteria</taxon>
        <taxon>Burkholderiales</taxon>
        <taxon>Comamonadaceae</taxon>
        <taxon>Ramlibacter</taxon>
    </lineage>
</organism>
<protein>
    <submittedName>
        <fullName evidence="1">Uncharacterized protein</fullName>
    </submittedName>
</protein>
<evidence type="ECO:0000313" key="2">
    <source>
        <dbReference type="Proteomes" id="UP000297564"/>
    </source>
</evidence>
<name>A0A4Z0BXG4_9BURK</name>
<comment type="caution">
    <text evidence="1">The sequence shown here is derived from an EMBL/GenBank/DDBJ whole genome shotgun (WGS) entry which is preliminary data.</text>
</comment>